<reference evidence="2 3" key="1">
    <citation type="submission" date="2011-01" db="EMBL/GenBank/DDBJ databases">
        <title>Whole genome sequence of Caldisericum exile AZM16c01.</title>
        <authorList>
            <person name="Narita-Yamada S."/>
            <person name="Kawakoshi A."/>
            <person name="Nakamura S."/>
            <person name="Sasagawa M."/>
            <person name="Fukada J."/>
            <person name="Sekine M."/>
            <person name="Kato Y."/>
            <person name="Fukai R."/>
            <person name="Sasaki K."/>
            <person name="Hanamaki A."/>
            <person name="Narita H."/>
            <person name="Konno Y."/>
            <person name="Mori K."/>
            <person name="Yamazaki S."/>
            <person name="Suzuki K."/>
            <person name="Fujita N."/>
        </authorList>
    </citation>
    <scope>NUCLEOTIDE SEQUENCE [LARGE SCALE GENOMIC DNA]</scope>
    <source>
        <strain evidence="3">DSM 21853 / NBRC 104410 / AZM16c01</strain>
    </source>
</reference>
<keyword evidence="1" id="KW-0812">Transmembrane</keyword>
<dbReference type="RefSeq" id="WP_014452894.1">
    <property type="nucleotide sequence ID" value="NC_017096.1"/>
</dbReference>
<keyword evidence="1" id="KW-0472">Membrane</keyword>
<evidence type="ECO:0000313" key="3">
    <source>
        <dbReference type="Proteomes" id="UP000004793"/>
    </source>
</evidence>
<feature type="transmembrane region" description="Helical" evidence="1">
    <location>
        <begin position="208"/>
        <end position="230"/>
    </location>
</feature>
<feature type="transmembrane region" description="Helical" evidence="1">
    <location>
        <begin position="21"/>
        <end position="39"/>
    </location>
</feature>
<name>A0A7U6GDN3_CALEA</name>
<dbReference type="Proteomes" id="UP000004793">
    <property type="component" value="Chromosome"/>
</dbReference>
<keyword evidence="1" id="KW-1133">Transmembrane helix</keyword>
<keyword evidence="3" id="KW-1185">Reference proteome</keyword>
<proteinExistence type="predicted"/>
<feature type="transmembrane region" description="Helical" evidence="1">
    <location>
        <begin position="83"/>
        <end position="101"/>
    </location>
</feature>
<feature type="transmembrane region" description="Helical" evidence="1">
    <location>
        <begin position="143"/>
        <end position="165"/>
    </location>
</feature>
<protein>
    <submittedName>
        <fullName evidence="2">Hypothetical membrane protein</fullName>
    </submittedName>
</protein>
<evidence type="ECO:0000256" key="1">
    <source>
        <dbReference type="SAM" id="Phobius"/>
    </source>
</evidence>
<feature type="transmembrane region" description="Helical" evidence="1">
    <location>
        <begin position="108"/>
        <end position="131"/>
    </location>
</feature>
<dbReference type="KEGG" id="cex:CSE_03620"/>
<accession>A0A7U6GDN3</accession>
<dbReference type="EMBL" id="AP012051">
    <property type="protein sequence ID" value="BAL80488.1"/>
    <property type="molecule type" value="Genomic_DNA"/>
</dbReference>
<feature type="transmembrane region" description="Helical" evidence="1">
    <location>
        <begin position="172"/>
        <end position="196"/>
    </location>
</feature>
<organism evidence="2 3">
    <name type="scientific">Caldisericum exile (strain DSM 21853 / NBRC 104410 / AZM16c01)</name>
    <dbReference type="NCBI Taxonomy" id="511051"/>
    <lineage>
        <taxon>Bacteria</taxon>
        <taxon>Pseudomonadati</taxon>
        <taxon>Caldisericota/Cryosericota group</taxon>
        <taxon>Caldisericota</taxon>
        <taxon>Caldisericia</taxon>
        <taxon>Caldisericales</taxon>
        <taxon>Caldisericaceae</taxon>
        <taxon>Caldisericum</taxon>
    </lineage>
</organism>
<sequence>MKEKFTPHRAYRKVKIEKKEIFSLIIATLLIVLVIYFFLPKITIFWASFTIKYINLTEVNIVKTQHFHLYTLDIPGKFPSTKYSVSVLIVSIVMLLFLFLLRPHMIKYFFVYIDLILVASSIYFIFFKQLFPYNLTKLLEMLTYIQASILILIPIIGFMSTVFFKTKFYKKLLFVVSILVYAIVFHTLRFATFVYITKNFSYLFTPLLFFVFGPYFDAIYFVAFFSLFVASSVKQIEKEAFQW</sequence>
<gene>
    <name evidence="2" type="ordered locus">CSE_03620</name>
</gene>
<evidence type="ECO:0000313" key="2">
    <source>
        <dbReference type="EMBL" id="BAL80488.1"/>
    </source>
</evidence>
<dbReference type="AlphaFoldDB" id="A0A7U6GDN3"/>